<name>E3MST3_CAERE</name>
<sequence>MNHLYLVFILPAVLAVQLHNHVGFIRFTQPVPDFLSTLSLKAQYDYKVILENETIPLNTKSADFRKWANTYNAMTQYTQYEIQQNSTKVQMEKNVTQLISQLSLVNSQISKILENGSLSIKEQREAVNELAEQQYPKEISTLLFIRLLFNPQDEISNKKSIV</sequence>
<dbReference type="Proteomes" id="UP000008281">
    <property type="component" value="Unassembled WGS sequence"/>
</dbReference>
<keyword evidence="1" id="KW-0732">Signal</keyword>
<reference evidence="3" key="1">
    <citation type="submission" date="2007-07" db="EMBL/GenBank/DDBJ databases">
        <title>PCAP assembly of the Caenorhabditis remanei genome.</title>
        <authorList>
            <consortium name="The Caenorhabditis remanei Sequencing Consortium"/>
            <person name="Wilson R.K."/>
        </authorList>
    </citation>
    <scope>NUCLEOTIDE SEQUENCE [LARGE SCALE GENOMIC DNA]</scope>
    <source>
        <strain evidence="3">PB4641</strain>
    </source>
</reference>
<feature type="chain" id="PRO_5013243345" description="SXP/RAL-2 family protein Ani s 5-like cation-binding domain-containing protein" evidence="1">
    <location>
        <begin position="16"/>
        <end position="162"/>
    </location>
</feature>
<evidence type="ECO:0000313" key="3">
    <source>
        <dbReference type="EMBL" id="EFP08485.1"/>
    </source>
</evidence>
<dbReference type="InterPro" id="IPR052823">
    <property type="entry name" value="SXP/RAL-2_related"/>
</dbReference>
<dbReference type="InParanoid" id="E3MST3"/>
<dbReference type="FunCoup" id="E3MST3">
    <property type="interactions" value="1763"/>
</dbReference>
<protein>
    <recommendedName>
        <fullName evidence="2">SXP/RAL-2 family protein Ani s 5-like cation-binding domain-containing protein</fullName>
    </recommendedName>
</protein>
<dbReference type="PANTHER" id="PTHR21593:SF8">
    <property type="entry name" value="DUF148 DOMAIN-CONTAINING PROTEIN-RELATED"/>
    <property type="match status" value="1"/>
</dbReference>
<gene>
    <name evidence="3" type="ORF">CRE_15534</name>
</gene>
<organism evidence="4">
    <name type="scientific">Caenorhabditis remanei</name>
    <name type="common">Caenorhabditis vulgaris</name>
    <dbReference type="NCBI Taxonomy" id="31234"/>
    <lineage>
        <taxon>Eukaryota</taxon>
        <taxon>Metazoa</taxon>
        <taxon>Ecdysozoa</taxon>
        <taxon>Nematoda</taxon>
        <taxon>Chromadorea</taxon>
        <taxon>Rhabditida</taxon>
        <taxon>Rhabditina</taxon>
        <taxon>Rhabditomorpha</taxon>
        <taxon>Rhabditoidea</taxon>
        <taxon>Rhabditidae</taxon>
        <taxon>Peloderinae</taxon>
        <taxon>Caenorhabditis</taxon>
    </lineage>
</organism>
<keyword evidence="4" id="KW-1185">Reference proteome</keyword>
<dbReference type="EMBL" id="DS268474">
    <property type="protein sequence ID" value="EFP08485.1"/>
    <property type="molecule type" value="Genomic_DNA"/>
</dbReference>
<dbReference type="eggNOG" id="ENOG502TI9V">
    <property type="taxonomic scope" value="Eukaryota"/>
</dbReference>
<dbReference type="InterPro" id="IPR003677">
    <property type="entry name" value="ANIS5_cation-bd"/>
</dbReference>
<evidence type="ECO:0000259" key="2">
    <source>
        <dbReference type="Pfam" id="PF02520"/>
    </source>
</evidence>
<dbReference type="OMA" id="RANNDIT"/>
<feature type="signal peptide" evidence="1">
    <location>
        <begin position="1"/>
        <end position="15"/>
    </location>
</feature>
<accession>E3MST3</accession>
<dbReference type="OrthoDB" id="5793859at2759"/>
<dbReference type="HOGENOM" id="CLU_138762_0_0_1"/>
<feature type="domain" description="SXP/RAL-2 family protein Ani s 5-like cation-binding" evidence="2">
    <location>
        <begin position="42"/>
        <end position="147"/>
    </location>
</feature>
<dbReference type="AlphaFoldDB" id="E3MST3"/>
<dbReference type="PANTHER" id="PTHR21593">
    <property type="entry name" value="PRION-LIKE- Q/N-RICH -DOMAIN-BEARING PROTEIN PROTEIN"/>
    <property type="match status" value="1"/>
</dbReference>
<proteinExistence type="predicted"/>
<dbReference type="Pfam" id="PF02520">
    <property type="entry name" value="ANIS5_cation-bd"/>
    <property type="match status" value="1"/>
</dbReference>
<evidence type="ECO:0000256" key="1">
    <source>
        <dbReference type="SAM" id="SignalP"/>
    </source>
</evidence>
<evidence type="ECO:0000313" key="4">
    <source>
        <dbReference type="Proteomes" id="UP000008281"/>
    </source>
</evidence>